<evidence type="ECO:0000259" key="1">
    <source>
        <dbReference type="Pfam" id="PF20013"/>
    </source>
</evidence>
<dbReference type="AlphaFoldDB" id="A0A7W3R9X0"/>
<evidence type="ECO:0000313" key="4">
    <source>
        <dbReference type="Proteomes" id="UP000539313"/>
    </source>
</evidence>
<dbReference type="InterPro" id="IPR045402">
    <property type="entry name" value="GAP1-N2"/>
</dbReference>
<feature type="domain" description="GTPase-associated protein 1 middle" evidence="2">
    <location>
        <begin position="151"/>
        <end position="239"/>
    </location>
</feature>
<dbReference type="InterPro" id="IPR045401">
    <property type="entry name" value="GAP1-M"/>
</dbReference>
<dbReference type="Pfam" id="PF20014">
    <property type="entry name" value="GAP1-M"/>
    <property type="match status" value="1"/>
</dbReference>
<comment type="caution">
    <text evidence="3">The sequence shown here is derived from an EMBL/GenBank/DDBJ whole genome shotgun (WGS) entry which is preliminary data.</text>
</comment>
<dbReference type="RefSeq" id="WP_182706112.1">
    <property type="nucleotide sequence ID" value="NZ_JACJII010000001.1"/>
</dbReference>
<dbReference type="Proteomes" id="UP000539313">
    <property type="component" value="Unassembled WGS sequence"/>
</dbReference>
<evidence type="ECO:0000259" key="2">
    <source>
        <dbReference type="Pfam" id="PF20014"/>
    </source>
</evidence>
<dbReference type="EMBL" id="JACJII010000001">
    <property type="protein sequence ID" value="MBA9004755.1"/>
    <property type="molecule type" value="Genomic_DNA"/>
</dbReference>
<accession>A0A7W3R9X0</accession>
<keyword evidence="4" id="KW-1185">Reference proteome</keyword>
<feature type="domain" description="GTPase-associated protein 1 N-terminal" evidence="1">
    <location>
        <begin position="1"/>
        <end position="135"/>
    </location>
</feature>
<name>A0A7W3R9X0_9ACTN</name>
<protein>
    <submittedName>
        <fullName evidence="3">Uncharacterized protein</fullName>
    </submittedName>
</protein>
<gene>
    <name evidence="3" type="ORF">HNR21_003637</name>
</gene>
<organism evidence="3 4">
    <name type="scientific">Thermomonospora cellulosilytica</name>
    <dbReference type="NCBI Taxonomy" id="1411118"/>
    <lineage>
        <taxon>Bacteria</taxon>
        <taxon>Bacillati</taxon>
        <taxon>Actinomycetota</taxon>
        <taxon>Actinomycetes</taxon>
        <taxon>Streptosporangiales</taxon>
        <taxon>Thermomonosporaceae</taxon>
        <taxon>Thermomonospora</taxon>
    </lineage>
</organism>
<reference evidence="3 4" key="1">
    <citation type="submission" date="2020-08" db="EMBL/GenBank/DDBJ databases">
        <title>Sequencing the genomes of 1000 actinobacteria strains.</title>
        <authorList>
            <person name="Klenk H.-P."/>
        </authorList>
    </citation>
    <scope>NUCLEOTIDE SEQUENCE [LARGE SCALE GENOMIC DNA]</scope>
    <source>
        <strain evidence="3 4">DSM 45823</strain>
    </source>
</reference>
<sequence>MAWQLHYTSAASGPTGRSGFQFVAETPGLPPQARSAVTPLLAYRPPPDAPLSPDDEELAAFPVALAYERAGGRAVLVRSRYLGQDYSGRYGNFFAHAVVAEADELEGLRPIELWGAGFWADRPAEGDLAELEELDPGEGVSPEALADRLAGEGSYRLLVALVDAAVAALDRGHGRVVLVGADVEPIVRWIAVLSYSLPVAAAARLSFTTYSADPGGAPQRVVGTTPDVWAAAHRDEPAFFVDKADKASDDGEGSRFARTVAACWRDHDFAGLDALGELVAVQLADDDRLAGTEDLPLARVLDRAAALLALCRGADPVPAEEEAAAADLLTRFGAQVPEWVWAELVPALPGVGFDLALAMHRWARRVAAAEVADRCAARCVILALEDPSLGDRLHEVRPSPDAARRLAPEVAGALDRAATLTVAGRLVALAARTGVDLPAETVRSVAARCARTAVDDLPGALDGVPAQWRERIVEGAVAGLAEAGPDELPRLLTDEVCDLLQARDWSAAPAVGLRVLGSVGRRHRDRRVDVTGALLRLEGVEPGDVDRVLGEVWAVQASAAECAALLEAFDEAVPSRPALAALPSRAFRQAALEGDAALEDPALLRMAGQVLAAFPEDHAAFCDASVLLEYNRAVGAMQADAAAAGLDAVHAAEGATAEVRDGVFTEAADRLARRDARFRAALLAAASAPVRARLAERWTRPRARGLLGRSGLGAGRRHELVEVVLRMRLAGVREPRLESWARAAAGGRLATRRLDGYLADPALRTELRRLIGDDPAGREG</sequence>
<evidence type="ECO:0000313" key="3">
    <source>
        <dbReference type="EMBL" id="MBA9004755.1"/>
    </source>
</evidence>
<proteinExistence type="predicted"/>
<dbReference type="Pfam" id="PF20013">
    <property type="entry name" value="GAP1-N2"/>
    <property type="match status" value="1"/>
</dbReference>